<gene>
    <name evidence="3" type="ORF">GCM10010361_18010</name>
</gene>
<dbReference type="RefSeq" id="WP_346094372.1">
    <property type="nucleotide sequence ID" value="NZ_BAAABY010000011.1"/>
</dbReference>
<organism evidence="3 4">
    <name type="scientific">Streptomyces olivaceiscleroticus</name>
    <dbReference type="NCBI Taxonomy" id="68245"/>
    <lineage>
        <taxon>Bacteria</taxon>
        <taxon>Bacillati</taxon>
        <taxon>Actinomycetota</taxon>
        <taxon>Actinomycetes</taxon>
        <taxon>Kitasatosporales</taxon>
        <taxon>Streptomycetaceae</taxon>
        <taxon>Streptomyces</taxon>
    </lineage>
</organism>
<reference evidence="4" key="1">
    <citation type="journal article" date="2019" name="Int. J. Syst. Evol. Microbiol.">
        <title>The Global Catalogue of Microorganisms (GCM) 10K type strain sequencing project: providing services to taxonomists for standard genome sequencing and annotation.</title>
        <authorList>
            <consortium name="The Broad Institute Genomics Platform"/>
            <consortium name="The Broad Institute Genome Sequencing Center for Infectious Disease"/>
            <person name="Wu L."/>
            <person name="Ma J."/>
        </authorList>
    </citation>
    <scope>NUCLEOTIDE SEQUENCE [LARGE SCALE GENOMIC DNA]</scope>
    <source>
        <strain evidence="4">JCM 4805</strain>
    </source>
</reference>
<comment type="caution">
    <text evidence="3">The sequence shown here is derived from an EMBL/GenBank/DDBJ whole genome shotgun (WGS) entry which is preliminary data.</text>
</comment>
<feature type="region of interest" description="Disordered" evidence="1">
    <location>
        <begin position="1"/>
        <end position="20"/>
    </location>
</feature>
<sequence>MNPEPHPVGHDADHPTAPTVIWQPNHPDLARSAEAALTLYQVPVPDSIPVQLPDGRTAWARHIQPQLAPTPVDTSPREPMPALAKTVCAVAGSLTVLALGGATALRIAAPALGGLVELLDTIWRVALTLAAILFGVVAGGRFLFAKTPGSEGADRADRAYEQPMVFAPQIDTSGGRLLGRGGDVNIQLGDRNRNKQ</sequence>
<feature type="transmembrane region" description="Helical" evidence="2">
    <location>
        <begin position="87"/>
        <end position="109"/>
    </location>
</feature>
<dbReference type="Proteomes" id="UP001500909">
    <property type="component" value="Unassembled WGS sequence"/>
</dbReference>
<dbReference type="EMBL" id="BAAABY010000011">
    <property type="protein sequence ID" value="GAA0454344.1"/>
    <property type="molecule type" value="Genomic_DNA"/>
</dbReference>
<keyword evidence="4" id="KW-1185">Reference proteome</keyword>
<evidence type="ECO:0000256" key="2">
    <source>
        <dbReference type="SAM" id="Phobius"/>
    </source>
</evidence>
<keyword evidence="2" id="KW-0812">Transmembrane</keyword>
<feature type="transmembrane region" description="Helical" evidence="2">
    <location>
        <begin position="121"/>
        <end position="144"/>
    </location>
</feature>
<keyword evidence="2" id="KW-1133">Transmembrane helix</keyword>
<protein>
    <submittedName>
        <fullName evidence="3">Uncharacterized protein</fullName>
    </submittedName>
</protein>
<evidence type="ECO:0000256" key="1">
    <source>
        <dbReference type="SAM" id="MobiDB-lite"/>
    </source>
</evidence>
<name>A0ABP3JI41_9ACTN</name>
<evidence type="ECO:0000313" key="4">
    <source>
        <dbReference type="Proteomes" id="UP001500909"/>
    </source>
</evidence>
<proteinExistence type="predicted"/>
<evidence type="ECO:0000313" key="3">
    <source>
        <dbReference type="EMBL" id="GAA0454344.1"/>
    </source>
</evidence>
<keyword evidence="2" id="KW-0472">Membrane</keyword>
<accession>A0ABP3JI41</accession>